<accession>A0ABP9R039</accession>
<sequence length="253" mass="28598">MQEQADVDPRFELKIDPGRALPEAIADKLRQLVEEGEYKPGGRLPNEAELARKLKVARSSVRTALQRLEAMRILEVRRGRGWYVRRAPAESSGPLDARDYQVSDLFELRIGLEGLAASLAAVRITEGELEDLAKINKQHQEADDREEMLRTDVAFHEAIVRAARNTALERTYQGIIGELADWRFQSFAAPGVGRRSAREHSKVLRYLRNHDPGGARVAMNGHLQRLYDELPEIGAEPLDTTESVVDLDPEWRD</sequence>
<dbReference type="InterPro" id="IPR036390">
    <property type="entry name" value="WH_DNA-bd_sf"/>
</dbReference>
<evidence type="ECO:0000313" key="6">
    <source>
        <dbReference type="Proteomes" id="UP001428817"/>
    </source>
</evidence>
<dbReference type="Gene3D" id="1.20.120.530">
    <property type="entry name" value="GntR ligand-binding domain-like"/>
    <property type="match status" value="1"/>
</dbReference>
<reference evidence="6" key="1">
    <citation type="journal article" date="2019" name="Int. J. Syst. Evol. Microbiol.">
        <title>The Global Catalogue of Microorganisms (GCM) 10K type strain sequencing project: providing services to taxonomists for standard genome sequencing and annotation.</title>
        <authorList>
            <consortium name="The Broad Institute Genomics Platform"/>
            <consortium name="The Broad Institute Genome Sequencing Center for Infectious Disease"/>
            <person name="Wu L."/>
            <person name="Ma J."/>
        </authorList>
    </citation>
    <scope>NUCLEOTIDE SEQUENCE [LARGE SCALE GENOMIC DNA]</scope>
    <source>
        <strain evidence="6">JCM 18303</strain>
    </source>
</reference>
<dbReference type="CDD" id="cd07377">
    <property type="entry name" value="WHTH_GntR"/>
    <property type="match status" value="1"/>
</dbReference>
<dbReference type="InterPro" id="IPR000524">
    <property type="entry name" value="Tscrpt_reg_HTH_GntR"/>
</dbReference>
<gene>
    <name evidence="5" type="ORF">GCM10023321_66590</name>
</gene>
<dbReference type="PANTHER" id="PTHR43537">
    <property type="entry name" value="TRANSCRIPTIONAL REGULATOR, GNTR FAMILY"/>
    <property type="match status" value="1"/>
</dbReference>
<evidence type="ECO:0000256" key="3">
    <source>
        <dbReference type="ARBA" id="ARBA00023163"/>
    </source>
</evidence>
<keyword evidence="2" id="KW-0238">DNA-binding</keyword>
<keyword evidence="3" id="KW-0804">Transcription</keyword>
<dbReference type="InterPro" id="IPR008920">
    <property type="entry name" value="TF_FadR/GntR_C"/>
</dbReference>
<dbReference type="SMART" id="SM00345">
    <property type="entry name" value="HTH_GNTR"/>
    <property type="match status" value="1"/>
</dbReference>
<dbReference type="EMBL" id="BAABJP010000043">
    <property type="protein sequence ID" value="GAA5170068.1"/>
    <property type="molecule type" value="Genomic_DNA"/>
</dbReference>
<keyword evidence="6" id="KW-1185">Reference proteome</keyword>
<feature type="domain" description="HTH gntR-type" evidence="4">
    <location>
        <begin position="19"/>
        <end position="87"/>
    </location>
</feature>
<dbReference type="SUPFAM" id="SSF48008">
    <property type="entry name" value="GntR ligand-binding domain-like"/>
    <property type="match status" value="1"/>
</dbReference>
<evidence type="ECO:0000313" key="5">
    <source>
        <dbReference type="EMBL" id="GAA5170068.1"/>
    </source>
</evidence>
<dbReference type="PRINTS" id="PR00035">
    <property type="entry name" value="HTHGNTR"/>
</dbReference>
<comment type="caution">
    <text evidence="5">The sequence shown here is derived from an EMBL/GenBank/DDBJ whole genome shotgun (WGS) entry which is preliminary data.</text>
</comment>
<dbReference type="RefSeq" id="WP_185063539.1">
    <property type="nucleotide sequence ID" value="NZ_BAABJP010000043.1"/>
</dbReference>
<proteinExistence type="predicted"/>
<dbReference type="InterPro" id="IPR011711">
    <property type="entry name" value="GntR_C"/>
</dbReference>
<keyword evidence="1" id="KW-0805">Transcription regulation</keyword>
<evidence type="ECO:0000256" key="1">
    <source>
        <dbReference type="ARBA" id="ARBA00023015"/>
    </source>
</evidence>
<dbReference type="Gene3D" id="1.10.10.10">
    <property type="entry name" value="Winged helix-like DNA-binding domain superfamily/Winged helix DNA-binding domain"/>
    <property type="match status" value="1"/>
</dbReference>
<dbReference type="PANTHER" id="PTHR43537:SF24">
    <property type="entry name" value="GLUCONATE OPERON TRANSCRIPTIONAL REPRESSOR"/>
    <property type="match status" value="1"/>
</dbReference>
<dbReference type="Pfam" id="PF07729">
    <property type="entry name" value="FCD"/>
    <property type="match status" value="1"/>
</dbReference>
<dbReference type="SUPFAM" id="SSF46785">
    <property type="entry name" value="Winged helix' DNA-binding domain"/>
    <property type="match status" value="1"/>
</dbReference>
<organism evidence="5 6">
    <name type="scientific">Pseudonocardia eucalypti</name>
    <dbReference type="NCBI Taxonomy" id="648755"/>
    <lineage>
        <taxon>Bacteria</taxon>
        <taxon>Bacillati</taxon>
        <taxon>Actinomycetota</taxon>
        <taxon>Actinomycetes</taxon>
        <taxon>Pseudonocardiales</taxon>
        <taxon>Pseudonocardiaceae</taxon>
        <taxon>Pseudonocardia</taxon>
    </lineage>
</organism>
<name>A0ABP9R039_9PSEU</name>
<dbReference type="InterPro" id="IPR036388">
    <property type="entry name" value="WH-like_DNA-bd_sf"/>
</dbReference>
<evidence type="ECO:0000256" key="2">
    <source>
        <dbReference type="ARBA" id="ARBA00023125"/>
    </source>
</evidence>
<protein>
    <submittedName>
        <fullName evidence="5">FadR/GntR family transcriptional regulator</fullName>
    </submittedName>
</protein>
<evidence type="ECO:0000259" key="4">
    <source>
        <dbReference type="PROSITE" id="PS50949"/>
    </source>
</evidence>
<dbReference type="Proteomes" id="UP001428817">
    <property type="component" value="Unassembled WGS sequence"/>
</dbReference>
<dbReference type="Pfam" id="PF00392">
    <property type="entry name" value="GntR"/>
    <property type="match status" value="1"/>
</dbReference>
<dbReference type="SMART" id="SM00895">
    <property type="entry name" value="FCD"/>
    <property type="match status" value="1"/>
</dbReference>
<dbReference type="PROSITE" id="PS50949">
    <property type="entry name" value="HTH_GNTR"/>
    <property type="match status" value="1"/>
</dbReference>